<dbReference type="EMBL" id="RJVQ01000010">
    <property type="protein sequence ID" value="RQW61680.1"/>
    <property type="molecule type" value="Genomic_DNA"/>
</dbReference>
<evidence type="ECO:0000256" key="6">
    <source>
        <dbReference type="ARBA" id="ARBA00022989"/>
    </source>
</evidence>
<dbReference type="GO" id="GO:0030395">
    <property type="term" value="F:lactose binding"/>
    <property type="evidence" value="ECO:0007669"/>
    <property type="project" value="TreeGrafter"/>
</dbReference>
<feature type="domain" description="Major facilitator superfamily associated" evidence="9">
    <location>
        <begin position="11"/>
        <end position="360"/>
    </location>
</feature>
<evidence type="ECO:0000256" key="3">
    <source>
        <dbReference type="ARBA" id="ARBA00022475"/>
    </source>
</evidence>
<evidence type="ECO:0000259" key="9">
    <source>
        <dbReference type="Pfam" id="PF12832"/>
    </source>
</evidence>
<dbReference type="InterPro" id="IPR024989">
    <property type="entry name" value="MFS_assoc_dom"/>
</dbReference>
<feature type="transmembrane region" description="Helical" evidence="8">
    <location>
        <begin position="94"/>
        <end position="114"/>
    </location>
</feature>
<feature type="transmembrane region" description="Helical" evidence="8">
    <location>
        <begin position="72"/>
        <end position="88"/>
    </location>
</feature>
<evidence type="ECO:0000256" key="2">
    <source>
        <dbReference type="ARBA" id="ARBA00022448"/>
    </source>
</evidence>
<keyword evidence="5 8" id="KW-0812">Transmembrane</keyword>
<feature type="transmembrane region" description="Helical" evidence="8">
    <location>
        <begin position="135"/>
        <end position="153"/>
    </location>
</feature>
<reference evidence="10 11" key="1">
    <citation type="submission" date="2018-11" db="EMBL/GenBank/DDBJ databases">
        <title>Vibrio LJC006 sp. nov., isolated from seawater during the bloom of the enteromorpha.</title>
        <authorList>
            <person name="Liang J."/>
        </authorList>
    </citation>
    <scope>NUCLEOTIDE SEQUENCE [LARGE SCALE GENOMIC DNA]</scope>
    <source>
        <strain evidence="10 11">LJC006</strain>
    </source>
</reference>
<dbReference type="AlphaFoldDB" id="A0A3N9TCC9"/>
<accession>A0A3N9TCC9</accession>
<feature type="transmembrane region" description="Helical" evidence="8">
    <location>
        <begin position="159"/>
        <end position="177"/>
    </location>
</feature>
<keyword evidence="7 8" id="KW-0472">Membrane</keyword>
<comment type="caution">
    <text evidence="10">The sequence shown here is derived from an EMBL/GenBank/DDBJ whole genome shotgun (WGS) entry which is preliminary data.</text>
</comment>
<dbReference type="RefSeq" id="WP_124938528.1">
    <property type="nucleotide sequence ID" value="NZ_RJVQ01000010.1"/>
</dbReference>
<evidence type="ECO:0000256" key="8">
    <source>
        <dbReference type="SAM" id="Phobius"/>
    </source>
</evidence>
<name>A0A3N9TCC9_9VIBR</name>
<dbReference type="InterPro" id="IPR036259">
    <property type="entry name" value="MFS_trans_sf"/>
</dbReference>
<evidence type="ECO:0000256" key="4">
    <source>
        <dbReference type="ARBA" id="ARBA00022519"/>
    </source>
</evidence>
<keyword evidence="11" id="KW-1185">Reference proteome</keyword>
<dbReference type="NCBIfam" id="NF008346">
    <property type="entry name" value="PRK11128.1"/>
    <property type="match status" value="1"/>
</dbReference>
<sequence length="397" mass="43847">MLQISPFRWASQFYVGFFFVYGVYLPFWALWLEYKGMDSAQVGILVGLAFATRCGANLLLTPKVNQAEQLLPALRWISLFMIACLALFAVDDSFYWLCFLTILFNLGIGPTLPLSDAFANHYAKRKLLDYGRSRLWGSAAFIAGSTLVGWLALHLGNQVILYTAFVGACVMLLFSLLKPNPEPKGDGPSTMEKKESLVALLKNKSVILFLLMVAFIQGSHAAYYGFSSIYWKSVGYSEETIGYLWSLGVIAEILAFAVSKSVFAKLSIRTLFVIASIAVMFRWGVTALTTELYALVFVQLFHSMTFAVAHIAAIRYIQCAPGRLMVPLQALYNALPLGLVVAVLTPISGWGFSHWGGLVFFGMSVMGLLALFVPVRLLGSDVQEESKQQKTSAEAHN</sequence>
<feature type="transmembrane region" description="Helical" evidence="8">
    <location>
        <begin position="12"/>
        <end position="30"/>
    </location>
</feature>
<feature type="transmembrane region" description="Helical" evidence="8">
    <location>
        <begin position="330"/>
        <end position="352"/>
    </location>
</feature>
<dbReference type="PIRSF" id="PIRSF004925">
    <property type="entry name" value="HcaT"/>
    <property type="match status" value="1"/>
</dbReference>
<dbReference type="Gene3D" id="1.20.1250.20">
    <property type="entry name" value="MFS general substrate transporter like domains"/>
    <property type="match status" value="2"/>
</dbReference>
<protein>
    <submittedName>
        <fullName evidence="10">3-phenylpropionate MFS transporter</fullName>
    </submittedName>
</protein>
<dbReference type="GO" id="GO:0015528">
    <property type="term" value="F:lactose:proton symporter activity"/>
    <property type="evidence" value="ECO:0007669"/>
    <property type="project" value="TreeGrafter"/>
</dbReference>
<keyword evidence="4" id="KW-0997">Cell inner membrane</keyword>
<gene>
    <name evidence="10" type="ORF">EES38_17610</name>
</gene>
<evidence type="ECO:0000256" key="1">
    <source>
        <dbReference type="ARBA" id="ARBA00004429"/>
    </source>
</evidence>
<feature type="transmembrane region" description="Helical" evidence="8">
    <location>
        <begin position="42"/>
        <end position="60"/>
    </location>
</feature>
<feature type="transmembrane region" description="Helical" evidence="8">
    <location>
        <begin position="358"/>
        <end position="379"/>
    </location>
</feature>
<dbReference type="GO" id="GO:0005886">
    <property type="term" value="C:plasma membrane"/>
    <property type="evidence" value="ECO:0007669"/>
    <property type="project" value="UniProtKB-SubCell"/>
</dbReference>
<dbReference type="PANTHER" id="PTHR23522:SF10">
    <property type="entry name" value="3-PHENYLPROPIONIC ACID TRANSPORTER-RELATED"/>
    <property type="match status" value="1"/>
</dbReference>
<keyword evidence="3" id="KW-1003">Cell membrane</keyword>
<dbReference type="Proteomes" id="UP000281112">
    <property type="component" value="Unassembled WGS sequence"/>
</dbReference>
<feature type="transmembrane region" description="Helical" evidence="8">
    <location>
        <begin position="266"/>
        <end position="286"/>
    </location>
</feature>
<evidence type="ECO:0000256" key="5">
    <source>
        <dbReference type="ARBA" id="ARBA00022692"/>
    </source>
</evidence>
<feature type="transmembrane region" description="Helical" evidence="8">
    <location>
        <begin position="241"/>
        <end position="259"/>
    </location>
</feature>
<dbReference type="InterPro" id="IPR026032">
    <property type="entry name" value="HcaT-like"/>
</dbReference>
<comment type="subcellular location">
    <subcellularLocation>
        <location evidence="1">Cell inner membrane</location>
        <topology evidence="1">Multi-pass membrane protein</topology>
    </subcellularLocation>
</comment>
<evidence type="ECO:0000313" key="11">
    <source>
        <dbReference type="Proteomes" id="UP000281112"/>
    </source>
</evidence>
<dbReference type="PANTHER" id="PTHR23522">
    <property type="entry name" value="BLL5896 PROTEIN"/>
    <property type="match status" value="1"/>
</dbReference>
<keyword evidence="6 8" id="KW-1133">Transmembrane helix</keyword>
<dbReference type="NCBIfam" id="NF037955">
    <property type="entry name" value="mfs"/>
    <property type="match status" value="1"/>
</dbReference>
<dbReference type="SUPFAM" id="SSF103473">
    <property type="entry name" value="MFS general substrate transporter"/>
    <property type="match status" value="1"/>
</dbReference>
<organism evidence="10 11">
    <name type="scientific">Vibrio viridaestus</name>
    <dbReference type="NCBI Taxonomy" id="2487322"/>
    <lineage>
        <taxon>Bacteria</taxon>
        <taxon>Pseudomonadati</taxon>
        <taxon>Pseudomonadota</taxon>
        <taxon>Gammaproteobacteria</taxon>
        <taxon>Vibrionales</taxon>
        <taxon>Vibrionaceae</taxon>
        <taxon>Vibrio</taxon>
    </lineage>
</organism>
<feature type="transmembrane region" description="Helical" evidence="8">
    <location>
        <begin position="292"/>
        <end position="318"/>
    </location>
</feature>
<dbReference type="OrthoDB" id="9150135at2"/>
<feature type="transmembrane region" description="Helical" evidence="8">
    <location>
        <begin position="206"/>
        <end position="226"/>
    </location>
</feature>
<evidence type="ECO:0000313" key="10">
    <source>
        <dbReference type="EMBL" id="RQW61680.1"/>
    </source>
</evidence>
<keyword evidence="2" id="KW-0813">Transport</keyword>
<dbReference type="Pfam" id="PF12832">
    <property type="entry name" value="MFS_1_like"/>
    <property type="match status" value="1"/>
</dbReference>
<evidence type="ECO:0000256" key="7">
    <source>
        <dbReference type="ARBA" id="ARBA00023136"/>
    </source>
</evidence>
<proteinExistence type="predicted"/>